<dbReference type="GO" id="GO:0006508">
    <property type="term" value="P:proteolysis"/>
    <property type="evidence" value="ECO:0007669"/>
    <property type="project" value="UniProtKB-KW"/>
</dbReference>
<dbReference type="OrthoDB" id="9804482at2"/>
<keyword evidence="2" id="KW-0645">Protease</keyword>
<gene>
    <name evidence="9" type="ORF">Gferi_26260</name>
</gene>
<dbReference type="GO" id="GO:0046872">
    <property type="term" value="F:metal ion binding"/>
    <property type="evidence" value="ECO:0007669"/>
    <property type="project" value="UniProtKB-KW"/>
</dbReference>
<feature type="domain" description="MPN" evidence="8">
    <location>
        <begin position="98"/>
        <end position="220"/>
    </location>
</feature>
<dbReference type="PANTHER" id="PTHR30471:SF3">
    <property type="entry name" value="UPF0758 PROTEIN YEES-RELATED"/>
    <property type="match status" value="1"/>
</dbReference>
<organism evidence="9 10">
    <name type="scientific">Geosporobacter ferrireducens</name>
    <dbReference type="NCBI Taxonomy" id="1424294"/>
    <lineage>
        <taxon>Bacteria</taxon>
        <taxon>Bacillati</taxon>
        <taxon>Bacillota</taxon>
        <taxon>Clostridia</taxon>
        <taxon>Peptostreptococcales</taxon>
        <taxon>Thermotaleaceae</taxon>
        <taxon>Geosporobacter</taxon>
    </lineage>
</organism>
<evidence type="ECO:0000256" key="3">
    <source>
        <dbReference type="ARBA" id="ARBA00022723"/>
    </source>
</evidence>
<dbReference type="InterPro" id="IPR037518">
    <property type="entry name" value="MPN"/>
</dbReference>
<reference evidence="9 10" key="1">
    <citation type="submission" date="2016-09" db="EMBL/GenBank/DDBJ databases">
        <title>Genomic analysis reveals versatility of anaerobic energy metabolism of Geosporobacter ferrireducens IRF9 of phylum Firmicutes.</title>
        <authorList>
            <person name="Kim S.-J."/>
        </authorList>
    </citation>
    <scope>NUCLEOTIDE SEQUENCE [LARGE SCALE GENOMIC DNA]</scope>
    <source>
        <strain evidence="9 10">IRF9</strain>
    </source>
</reference>
<dbReference type="RefSeq" id="WP_069981621.1">
    <property type="nucleotide sequence ID" value="NZ_CP017269.1"/>
</dbReference>
<dbReference type="CDD" id="cd08071">
    <property type="entry name" value="MPN_DUF2466"/>
    <property type="match status" value="1"/>
</dbReference>
<evidence type="ECO:0000259" key="8">
    <source>
        <dbReference type="PROSITE" id="PS50249"/>
    </source>
</evidence>
<evidence type="ECO:0000256" key="7">
    <source>
        <dbReference type="RuleBase" id="RU003797"/>
    </source>
</evidence>
<dbReference type="InterPro" id="IPR010994">
    <property type="entry name" value="RuvA_2-like"/>
</dbReference>
<keyword evidence="6" id="KW-0482">Metalloprotease</keyword>
<dbReference type="PANTHER" id="PTHR30471">
    <property type="entry name" value="DNA REPAIR PROTEIN RADC"/>
    <property type="match status" value="1"/>
</dbReference>
<dbReference type="AlphaFoldDB" id="A0A1D8GQW3"/>
<dbReference type="InterPro" id="IPR020891">
    <property type="entry name" value="UPF0758_CS"/>
</dbReference>
<dbReference type="InterPro" id="IPR025657">
    <property type="entry name" value="RadC_JAB"/>
</dbReference>
<protein>
    <recommendedName>
        <fullName evidence="8">MPN domain-containing protein</fullName>
    </recommendedName>
</protein>
<sequence length="220" mass="24214">MAENERPREKLVKNGVSSLSNAELLAILIRTGTKDVSAIELAHRILAMDHEGVKYLADCTVQELSEIKGIGPSKACQIVSAIEIGRRIAKITPTQSNQITSPKDVADMFMEEMRYHKKEYFKILLLNTKNSIIATEIISIGNLNASLVHPREVFVKAIKKSAASIILLHNHPSGNPQPSQEDISITKRLIEAGNIIGIDVLDHIIIGDGCYKSLKELSII</sequence>
<keyword evidence="3" id="KW-0479">Metal-binding</keyword>
<dbReference type="STRING" id="1424294.Gferi_26260"/>
<dbReference type="SUPFAM" id="SSF47781">
    <property type="entry name" value="RuvA domain 2-like"/>
    <property type="match status" value="1"/>
</dbReference>
<dbReference type="NCBIfam" id="NF000642">
    <property type="entry name" value="PRK00024.1"/>
    <property type="match status" value="1"/>
</dbReference>
<dbReference type="Proteomes" id="UP000095743">
    <property type="component" value="Chromosome"/>
</dbReference>
<proteinExistence type="inferred from homology"/>
<evidence type="ECO:0000256" key="2">
    <source>
        <dbReference type="ARBA" id="ARBA00022670"/>
    </source>
</evidence>
<keyword evidence="4" id="KW-0378">Hydrolase</keyword>
<dbReference type="InterPro" id="IPR046778">
    <property type="entry name" value="UPF0758_N"/>
</dbReference>
<accession>A0A1D8GQW3</accession>
<dbReference type="Pfam" id="PF20582">
    <property type="entry name" value="UPF0758_N"/>
    <property type="match status" value="1"/>
</dbReference>
<dbReference type="NCBIfam" id="TIGR00608">
    <property type="entry name" value="radc"/>
    <property type="match status" value="1"/>
</dbReference>
<keyword evidence="10" id="KW-1185">Reference proteome</keyword>
<keyword evidence="5" id="KW-0862">Zinc</keyword>
<dbReference type="EMBL" id="CP017269">
    <property type="protein sequence ID" value="AOT73316.1"/>
    <property type="molecule type" value="Genomic_DNA"/>
</dbReference>
<dbReference type="InterPro" id="IPR001405">
    <property type="entry name" value="UPF0758"/>
</dbReference>
<dbReference type="Pfam" id="PF04002">
    <property type="entry name" value="RadC"/>
    <property type="match status" value="1"/>
</dbReference>
<comment type="similarity">
    <text evidence="1 7">Belongs to the UPF0758 family.</text>
</comment>
<dbReference type="GO" id="GO:0008237">
    <property type="term" value="F:metallopeptidase activity"/>
    <property type="evidence" value="ECO:0007669"/>
    <property type="project" value="UniProtKB-KW"/>
</dbReference>
<dbReference type="PROSITE" id="PS50249">
    <property type="entry name" value="MPN"/>
    <property type="match status" value="1"/>
</dbReference>
<evidence type="ECO:0000256" key="1">
    <source>
        <dbReference type="ARBA" id="ARBA00010243"/>
    </source>
</evidence>
<dbReference type="PROSITE" id="PS01302">
    <property type="entry name" value="UPF0758"/>
    <property type="match status" value="1"/>
</dbReference>
<evidence type="ECO:0000256" key="6">
    <source>
        <dbReference type="ARBA" id="ARBA00023049"/>
    </source>
</evidence>
<dbReference type="Gene3D" id="3.40.140.10">
    <property type="entry name" value="Cytidine Deaminase, domain 2"/>
    <property type="match status" value="1"/>
</dbReference>
<dbReference type="KEGG" id="gfe:Gferi_26260"/>
<name>A0A1D8GQW3_9FIRM</name>
<evidence type="ECO:0000313" key="10">
    <source>
        <dbReference type="Proteomes" id="UP000095743"/>
    </source>
</evidence>
<evidence type="ECO:0000313" key="9">
    <source>
        <dbReference type="EMBL" id="AOT73316.1"/>
    </source>
</evidence>
<evidence type="ECO:0000256" key="5">
    <source>
        <dbReference type="ARBA" id="ARBA00022833"/>
    </source>
</evidence>
<evidence type="ECO:0000256" key="4">
    <source>
        <dbReference type="ARBA" id="ARBA00022801"/>
    </source>
</evidence>